<dbReference type="OrthoDB" id="851424at2759"/>
<comment type="caution">
    <text evidence="2">The sequence shown here is derived from an EMBL/GenBank/DDBJ whole genome shotgun (WGS) entry which is preliminary data.</text>
</comment>
<reference evidence="2 3" key="1">
    <citation type="submission" date="2016-09" db="EMBL/GenBank/DDBJ databases">
        <title>The draft genome of Dichanthelium oligosanthes: A C3 panicoid grass species.</title>
        <authorList>
            <person name="Studer A.J."/>
            <person name="Schnable J.C."/>
            <person name="Brutnell T.P."/>
        </authorList>
    </citation>
    <scope>NUCLEOTIDE SEQUENCE [LARGE SCALE GENOMIC DNA]</scope>
    <source>
        <strain evidence="3">cv. Kellogg 1175</strain>
        <tissue evidence="2">Leaf</tissue>
    </source>
</reference>
<accession>A0A1E5UJY6</accession>
<proteinExistence type="predicted"/>
<dbReference type="EMBL" id="LWDX02074205">
    <property type="protein sequence ID" value="OEL13193.1"/>
    <property type="molecule type" value="Genomic_DNA"/>
</dbReference>
<keyword evidence="3" id="KW-1185">Reference proteome</keyword>
<gene>
    <name evidence="2" type="ORF">BAE44_0025788</name>
</gene>
<protein>
    <submittedName>
        <fullName evidence="2">Uncharacterized protein</fullName>
    </submittedName>
</protein>
<sequence>MKLLFQCPCCSCFCFVKATNKTQGKEGGRSQGAAGVGKTANSM</sequence>
<name>A0A1E5UJY6_9POAL</name>
<evidence type="ECO:0000313" key="3">
    <source>
        <dbReference type="Proteomes" id="UP000095767"/>
    </source>
</evidence>
<evidence type="ECO:0000256" key="1">
    <source>
        <dbReference type="SAM" id="MobiDB-lite"/>
    </source>
</evidence>
<feature type="region of interest" description="Disordered" evidence="1">
    <location>
        <begin position="22"/>
        <end position="43"/>
    </location>
</feature>
<organism evidence="2 3">
    <name type="scientific">Dichanthelium oligosanthes</name>
    <dbReference type="NCBI Taxonomy" id="888268"/>
    <lineage>
        <taxon>Eukaryota</taxon>
        <taxon>Viridiplantae</taxon>
        <taxon>Streptophyta</taxon>
        <taxon>Embryophyta</taxon>
        <taxon>Tracheophyta</taxon>
        <taxon>Spermatophyta</taxon>
        <taxon>Magnoliopsida</taxon>
        <taxon>Liliopsida</taxon>
        <taxon>Poales</taxon>
        <taxon>Poaceae</taxon>
        <taxon>PACMAD clade</taxon>
        <taxon>Panicoideae</taxon>
        <taxon>Panicodae</taxon>
        <taxon>Paniceae</taxon>
        <taxon>Dichantheliinae</taxon>
        <taxon>Dichanthelium</taxon>
    </lineage>
</organism>
<dbReference type="AlphaFoldDB" id="A0A1E5UJY6"/>
<dbReference type="Proteomes" id="UP000095767">
    <property type="component" value="Unassembled WGS sequence"/>
</dbReference>
<evidence type="ECO:0000313" key="2">
    <source>
        <dbReference type="EMBL" id="OEL13193.1"/>
    </source>
</evidence>